<proteinExistence type="predicted"/>
<gene>
    <name evidence="1" type="ORF">NCS_11834</name>
</gene>
<evidence type="ECO:0000313" key="2">
    <source>
        <dbReference type="Proteomes" id="UP000230607"/>
    </source>
</evidence>
<evidence type="ECO:0000313" key="1">
    <source>
        <dbReference type="EMBL" id="SMH72022.1"/>
    </source>
</evidence>
<sequence length="210" mass="24935">MVSEEDIQRITSLSLLELKNKGWLKEDPHDEVYSQILERNELTRILVNKLSDVIHPAKFSEFKSDMSKHGFTENDIIHNYFLILCQITLAKYETLKRFLLSILNKEKQFEYTTRNNQTRTWQICKEDTFGKLIDKLTQILVTPDFESIFNNDLRNALAHDGWWVKDNKFCFRKNSTLISYGFSEFMKEGKIVDLTIGYFTVNYMNNHRSR</sequence>
<reference evidence="2" key="1">
    <citation type="submission" date="2017-03" db="EMBL/GenBank/DDBJ databases">
        <authorList>
            <person name="Herbold C."/>
        </authorList>
    </citation>
    <scope>NUCLEOTIDE SEQUENCE [LARGE SCALE GENOMIC DNA]</scope>
</reference>
<organism evidence="1 2">
    <name type="scientific">Candidatus Nitrosotalea okcheonensis</name>
    <dbReference type="NCBI Taxonomy" id="1903276"/>
    <lineage>
        <taxon>Archaea</taxon>
        <taxon>Nitrososphaerota</taxon>
        <taxon>Nitrososphaeria</taxon>
        <taxon>Nitrosotaleales</taxon>
        <taxon>Nitrosotaleaceae</taxon>
        <taxon>Nitrosotalea</taxon>
    </lineage>
</organism>
<protein>
    <submittedName>
        <fullName evidence="1">Uncharacterized protein</fullName>
    </submittedName>
</protein>
<dbReference type="AlphaFoldDB" id="A0A2H1FH63"/>
<dbReference type="EMBL" id="LT841358">
    <property type="protein sequence ID" value="SMH72022.1"/>
    <property type="molecule type" value="Genomic_DNA"/>
</dbReference>
<dbReference type="Proteomes" id="UP000230607">
    <property type="component" value="Chromosome 1"/>
</dbReference>
<accession>A0A2H1FH63</accession>
<name>A0A2H1FH63_9ARCH</name>
<keyword evidence="2" id="KW-1185">Reference proteome</keyword>
<dbReference type="RefSeq" id="WP_157927876.1">
    <property type="nucleotide sequence ID" value="NZ_LT841358.1"/>
</dbReference>